<reference evidence="3 4" key="1">
    <citation type="submission" date="2020-01" db="EMBL/GenBank/DDBJ databases">
        <title>Kibdelosporangium persica a novel Actinomycetes from a hot desert in Iran.</title>
        <authorList>
            <person name="Safaei N."/>
            <person name="Zaburannyi N."/>
            <person name="Mueller R."/>
            <person name="Wink J."/>
        </authorList>
    </citation>
    <scope>NUCLEOTIDE SEQUENCE [LARGE SCALE GENOMIC DNA]</scope>
    <source>
        <strain evidence="3 4">4NS15</strain>
    </source>
</reference>
<comment type="caution">
    <text evidence="3">The sequence shown here is derived from an EMBL/GenBank/DDBJ whole genome shotgun (WGS) entry which is preliminary data.</text>
</comment>
<feature type="chain" id="PRO_5046876211" evidence="1">
    <location>
        <begin position="26"/>
        <end position="116"/>
    </location>
</feature>
<dbReference type="Proteomes" id="UP000763557">
    <property type="component" value="Unassembled WGS sequence"/>
</dbReference>
<accession>A0ABX2FCX0</accession>
<dbReference type="Pfam" id="PF09076">
    <property type="entry name" value="Crystall_2"/>
    <property type="match status" value="1"/>
</dbReference>
<dbReference type="SUPFAM" id="SSF49695">
    <property type="entry name" value="gamma-Crystallin-like"/>
    <property type="match status" value="1"/>
</dbReference>
<dbReference type="InterPro" id="IPR015161">
    <property type="entry name" value="Sklp_toxin_b/g_crystallin"/>
</dbReference>
<dbReference type="InterPro" id="IPR015791">
    <property type="entry name" value="Antimic/Inh_G_crystallin-like"/>
</dbReference>
<dbReference type="Gene3D" id="2.60.20.30">
    <property type="match status" value="1"/>
</dbReference>
<proteinExistence type="predicted"/>
<dbReference type="EMBL" id="JAAATY010000022">
    <property type="protein sequence ID" value="NRN68731.1"/>
    <property type="molecule type" value="Genomic_DNA"/>
</dbReference>
<evidence type="ECO:0000256" key="1">
    <source>
        <dbReference type="SAM" id="SignalP"/>
    </source>
</evidence>
<feature type="domain" description="Streptomyces killer toxin-like beta/gamma crystallin" evidence="2">
    <location>
        <begin position="51"/>
        <end position="96"/>
    </location>
</feature>
<feature type="signal peptide" evidence="1">
    <location>
        <begin position="1"/>
        <end position="25"/>
    </location>
</feature>
<keyword evidence="1" id="KW-0732">Signal</keyword>
<dbReference type="RefSeq" id="WP_173138212.1">
    <property type="nucleotide sequence ID" value="NZ_CBCSGW010000068.1"/>
</dbReference>
<evidence type="ECO:0000259" key="2">
    <source>
        <dbReference type="Pfam" id="PF09076"/>
    </source>
</evidence>
<evidence type="ECO:0000313" key="4">
    <source>
        <dbReference type="Proteomes" id="UP000763557"/>
    </source>
</evidence>
<protein>
    <submittedName>
        <fullName evidence="3">Beta/gamma crystallin</fullName>
    </submittedName>
</protein>
<sequence length="116" mass="12825">MKRRLAAAASAALAIGIIGATPAHAINEVNLVNCIFEGGYFAVGFQEPGATLGTRRCFANAGEMNINQRYVNNFSSGNNAGWFVYAPGDGYEYRHFFAKNEVRNKYYGTIYELHIY</sequence>
<gene>
    <name evidence="3" type="ORF">GC106_59780</name>
</gene>
<evidence type="ECO:0000313" key="3">
    <source>
        <dbReference type="EMBL" id="NRN68731.1"/>
    </source>
</evidence>
<organism evidence="3 4">
    <name type="scientific">Kibdelosporangium persicum</name>
    <dbReference type="NCBI Taxonomy" id="2698649"/>
    <lineage>
        <taxon>Bacteria</taxon>
        <taxon>Bacillati</taxon>
        <taxon>Actinomycetota</taxon>
        <taxon>Actinomycetes</taxon>
        <taxon>Pseudonocardiales</taxon>
        <taxon>Pseudonocardiaceae</taxon>
        <taxon>Kibdelosporangium</taxon>
    </lineage>
</organism>
<name>A0ABX2FCX0_9PSEU</name>
<keyword evidence="4" id="KW-1185">Reference proteome</keyword>
<dbReference type="InterPro" id="IPR011024">
    <property type="entry name" value="G_crystallin-like"/>
</dbReference>